<evidence type="ECO:0000256" key="1">
    <source>
        <dbReference type="SAM" id="MobiDB-lite"/>
    </source>
</evidence>
<protein>
    <recommendedName>
        <fullName evidence="4">Sel1 repeat family protein</fullName>
    </recommendedName>
</protein>
<dbReference type="EMBL" id="JALJYF010000001">
    <property type="protein sequence ID" value="MCP1727273.1"/>
    <property type="molecule type" value="Genomic_DNA"/>
</dbReference>
<evidence type="ECO:0008006" key="4">
    <source>
        <dbReference type="Google" id="ProtNLM"/>
    </source>
</evidence>
<reference evidence="2 3" key="1">
    <citation type="submission" date="2022-03" db="EMBL/GenBank/DDBJ databases">
        <title>Genomic Encyclopedia of Type Strains, Phase III (KMG-III): the genomes of soil and plant-associated and newly described type strains.</title>
        <authorList>
            <person name="Whitman W."/>
        </authorList>
    </citation>
    <scope>NUCLEOTIDE SEQUENCE [LARGE SCALE GENOMIC DNA]</scope>
    <source>
        <strain evidence="2 3">BSker1</strain>
    </source>
</reference>
<gene>
    <name evidence="2" type="ORF">J2T60_001238</name>
</gene>
<sequence length="321" mass="35758">MFFRLSAIIVIVAVLVTVIVFLRNGGDLSAPDSGIEMAEPLAQSEDDQQGQVHEEARGTDQSSSPRETFEEDAISDTGLTRGGDALDWHAISDVDALYVELVDRFEAGDVHAGYQLFELAEHCMHSPMVMEDLENQLAEANDPETIQGLQETRDKYQAIEGPCRESELWNANVAMQAQSRWLWRSAEAGHAEAMYDVVFGRSTPVPPPEDMDIESTDERLAYRQDYARQLREACDHRALYSMGAHFSRQSPVTEGLHVGDHTDADEAIAWQLEGFAHRYTAGRLQGESDPARQSRNPDHPLTPAQESRAMDLAGELLQDCE</sequence>
<evidence type="ECO:0000313" key="2">
    <source>
        <dbReference type="EMBL" id="MCP1727273.1"/>
    </source>
</evidence>
<keyword evidence="3" id="KW-1185">Reference proteome</keyword>
<feature type="region of interest" description="Disordered" evidence="1">
    <location>
        <begin position="285"/>
        <end position="321"/>
    </location>
</feature>
<organism evidence="2 3">
    <name type="scientific">Natronospira proteinivora</name>
    <dbReference type="NCBI Taxonomy" id="1807133"/>
    <lineage>
        <taxon>Bacteria</taxon>
        <taxon>Pseudomonadati</taxon>
        <taxon>Pseudomonadota</taxon>
        <taxon>Gammaproteobacteria</taxon>
        <taxon>Natronospirales</taxon>
        <taxon>Natronospiraceae</taxon>
        <taxon>Natronospira</taxon>
    </lineage>
</organism>
<feature type="region of interest" description="Disordered" evidence="1">
    <location>
        <begin position="40"/>
        <end position="78"/>
    </location>
</feature>
<comment type="caution">
    <text evidence="2">The sequence shown here is derived from an EMBL/GenBank/DDBJ whole genome shotgun (WGS) entry which is preliminary data.</text>
</comment>
<proteinExistence type="predicted"/>
<accession>A0ABT1G7J0</accession>
<evidence type="ECO:0000313" key="3">
    <source>
        <dbReference type="Proteomes" id="UP001523550"/>
    </source>
</evidence>
<dbReference type="RefSeq" id="WP_253446919.1">
    <property type="nucleotide sequence ID" value="NZ_JALJYF010000001.1"/>
</dbReference>
<name>A0ABT1G7J0_9GAMM</name>
<dbReference type="Proteomes" id="UP001523550">
    <property type="component" value="Unassembled WGS sequence"/>
</dbReference>
<feature type="compositionally biased region" description="Basic and acidic residues" evidence="1">
    <location>
        <begin position="289"/>
        <end position="298"/>
    </location>
</feature>